<evidence type="ECO:0000313" key="3">
    <source>
        <dbReference type="Proteomes" id="UP001282284"/>
    </source>
</evidence>
<evidence type="ECO:0000313" key="2">
    <source>
        <dbReference type="EMBL" id="MDW0113440.1"/>
    </source>
</evidence>
<organism evidence="2 3">
    <name type="scientific">Sporosarcina saromensis</name>
    <dbReference type="NCBI Taxonomy" id="359365"/>
    <lineage>
        <taxon>Bacteria</taxon>
        <taxon>Bacillati</taxon>
        <taxon>Bacillota</taxon>
        <taxon>Bacilli</taxon>
        <taxon>Bacillales</taxon>
        <taxon>Caryophanaceae</taxon>
        <taxon>Sporosarcina</taxon>
    </lineage>
</organism>
<feature type="transmembrane region" description="Helical" evidence="1">
    <location>
        <begin position="32"/>
        <end position="50"/>
    </location>
</feature>
<feature type="transmembrane region" description="Helical" evidence="1">
    <location>
        <begin position="57"/>
        <end position="74"/>
    </location>
</feature>
<keyword evidence="1" id="KW-1133">Transmembrane helix</keyword>
<keyword evidence="1" id="KW-0812">Transmembrane</keyword>
<protein>
    <submittedName>
        <fullName evidence="2">Uncharacterized protein</fullName>
    </submittedName>
</protein>
<keyword evidence="3" id="KW-1185">Reference proteome</keyword>
<evidence type="ECO:0000256" key="1">
    <source>
        <dbReference type="SAM" id="Phobius"/>
    </source>
</evidence>
<feature type="transmembrane region" description="Helical" evidence="1">
    <location>
        <begin position="7"/>
        <end position="26"/>
    </location>
</feature>
<comment type="caution">
    <text evidence="2">The sequence shown here is derived from an EMBL/GenBank/DDBJ whole genome shotgun (WGS) entry which is preliminary data.</text>
</comment>
<name>A0ABU4GAU5_9BACL</name>
<accession>A0ABU4GAU5</accession>
<sequence length="142" mass="16055">MTKYVPGIIISSILLMLLLFLDQKIYGGIMPLNLLILLLSLHVIVYAHLMQRQKQRIRYVVFVCLFAVCAMLSLPKVTQQAAEELALANYPMLITAKQSVPMERSLNPFKPNRAYVFEGIDKEQQSIVVLVNPDTGDVHVLD</sequence>
<reference evidence="2 3" key="1">
    <citation type="submission" date="2023-06" db="EMBL/GenBank/DDBJ databases">
        <title>Sporosarcina sp. nov., isolated from Korean traditional fermented seafood 'Jeotgal'.</title>
        <authorList>
            <person name="Yang A.I."/>
            <person name="Shin N.-R."/>
        </authorList>
    </citation>
    <scope>NUCLEOTIDE SEQUENCE [LARGE SCALE GENOMIC DNA]</scope>
    <source>
        <strain evidence="2 3">KCTC13119</strain>
    </source>
</reference>
<proteinExistence type="predicted"/>
<keyword evidence="1" id="KW-0472">Membrane</keyword>
<gene>
    <name evidence="2" type="ORF">QT711_09595</name>
</gene>
<dbReference type="Proteomes" id="UP001282284">
    <property type="component" value="Unassembled WGS sequence"/>
</dbReference>
<dbReference type="EMBL" id="JAUBDI010000007">
    <property type="protein sequence ID" value="MDW0113440.1"/>
    <property type="molecule type" value="Genomic_DNA"/>
</dbReference>